<protein>
    <submittedName>
        <fullName evidence="1">Uncharacterized protein</fullName>
    </submittedName>
</protein>
<dbReference type="EMBL" id="SJPX01000001">
    <property type="protein sequence ID" value="TWU57365.1"/>
    <property type="molecule type" value="Genomic_DNA"/>
</dbReference>
<keyword evidence="2" id="KW-1185">Reference proteome</keyword>
<evidence type="ECO:0000313" key="1">
    <source>
        <dbReference type="EMBL" id="TWU57365.1"/>
    </source>
</evidence>
<reference evidence="1 2" key="1">
    <citation type="submission" date="2019-02" db="EMBL/GenBank/DDBJ databases">
        <title>Deep-cultivation of Planctomycetes and their phenomic and genomic characterization uncovers novel biology.</title>
        <authorList>
            <person name="Wiegand S."/>
            <person name="Jogler M."/>
            <person name="Boedeker C."/>
            <person name="Pinto D."/>
            <person name="Vollmers J."/>
            <person name="Rivas-Marin E."/>
            <person name="Kohn T."/>
            <person name="Peeters S.H."/>
            <person name="Heuer A."/>
            <person name="Rast P."/>
            <person name="Oberbeckmann S."/>
            <person name="Bunk B."/>
            <person name="Jeske O."/>
            <person name="Meyerdierks A."/>
            <person name="Storesund J.E."/>
            <person name="Kallscheuer N."/>
            <person name="Luecker S."/>
            <person name="Lage O.M."/>
            <person name="Pohl T."/>
            <person name="Merkel B.J."/>
            <person name="Hornburger P."/>
            <person name="Mueller R.-W."/>
            <person name="Bruemmer F."/>
            <person name="Labrenz M."/>
            <person name="Spormann A.M."/>
            <person name="Op Den Camp H."/>
            <person name="Overmann J."/>
            <person name="Amann R."/>
            <person name="Jetten M.S.M."/>
            <person name="Mascher T."/>
            <person name="Medema M.H."/>
            <person name="Devos D.P."/>
            <person name="Kaster A.-K."/>
            <person name="Ovreas L."/>
            <person name="Rohde M."/>
            <person name="Galperin M.Y."/>
            <person name="Jogler C."/>
        </authorList>
    </citation>
    <scope>NUCLEOTIDE SEQUENCE [LARGE SCALE GENOMIC DNA]</scope>
    <source>
        <strain evidence="1 2">Poly59</strain>
    </source>
</reference>
<name>A0A5C6F7X7_9BACT</name>
<dbReference type="Proteomes" id="UP000317977">
    <property type="component" value="Unassembled WGS sequence"/>
</dbReference>
<dbReference type="AlphaFoldDB" id="A0A5C6F7X7"/>
<comment type="caution">
    <text evidence="1">The sequence shown here is derived from an EMBL/GenBank/DDBJ whole genome shotgun (WGS) entry which is preliminary data.</text>
</comment>
<evidence type="ECO:0000313" key="2">
    <source>
        <dbReference type="Proteomes" id="UP000317977"/>
    </source>
</evidence>
<accession>A0A5C6F7X7</accession>
<organism evidence="1 2">
    <name type="scientific">Rubripirellula reticaptiva</name>
    <dbReference type="NCBI Taxonomy" id="2528013"/>
    <lineage>
        <taxon>Bacteria</taxon>
        <taxon>Pseudomonadati</taxon>
        <taxon>Planctomycetota</taxon>
        <taxon>Planctomycetia</taxon>
        <taxon>Pirellulales</taxon>
        <taxon>Pirellulaceae</taxon>
        <taxon>Rubripirellula</taxon>
    </lineage>
</organism>
<proteinExistence type="predicted"/>
<gene>
    <name evidence="1" type="ORF">Poly59_02720</name>
</gene>
<sequence>MIGCVIIILMLVWLLRDHLELSELKSDIVRLESSVGVLDVVDPSRLHIKFSEVDAASPDDVKLIWRLWIPGGENWRLTHGIGGSRSGYSGFSSSDGRPQLLSVRMIREDSDCVIHVVTVGSTFPMNGGKNMASFVTAHWDSLVLEIAGKESQLDMSSDQITDVLRIGAPKSLRDEFQKAFPNRRSDDDAALTVFQLRLGTEQSFVNEEAELAEAKAGNQ</sequence>